<feature type="transmembrane region" description="Helical" evidence="10">
    <location>
        <begin position="151"/>
        <end position="173"/>
    </location>
</feature>
<dbReference type="STRING" id="909626.AQJ91_41380"/>
<comment type="similarity">
    <text evidence="8">Belongs to the TsuA/YedE (TC 9.B.102) family.</text>
</comment>
<evidence type="ECO:0000313" key="12">
    <source>
        <dbReference type="Proteomes" id="UP000053260"/>
    </source>
</evidence>
<keyword evidence="2" id="KW-0813">Transport</keyword>
<keyword evidence="4" id="KW-0997">Cell inner membrane</keyword>
<dbReference type="EMBL" id="LMXB01000112">
    <property type="protein sequence ID" value="KUO15405.1"/>
    <property type="molecule type" value="Genomic_DNA"/>
</dbReference>
<dbReference type="InterPro" id="IPR007272">
    <property type="entry name" value="Sulf_transp_TsuA/YedE"/>
</dbReference>
<keyword evidence="7 10" id="KW-0472">Membrane</keyword>
<dbReference type="PANTHER" id="PTHR30574">
    <property type="entry name" value="INNER MEMBRANE PROTEIN YEDE"/>
    <property type="match status" value="1"/>
</dbReference>
<keyword evidence="3" id="KW-1003">Cell membrane</keyword>
<proteinExistence type="inferred from homology"/>
<evidence type="ECO:0000256" key="4">
    <source>
        <dbReference type="ARBA" id="ARBA00022519"/>
    </source>
</evidence>
<evidence type="ECO:0000256" key="5">
    <source>
        <dbReference type="ARBA" id="ARBA00022692"/>
    </source>
</evidence>
<dbReference type="AlphaFoldDB" id="A0A101URE1"/>
<evidence type="ECO:0000256" key="9">
    <source>
        <dbReference type="SAM" id="MobiDB-lite"/>
    </source>
</evidence>
<comment type="subcellular location">
    <subcellularLocation>
        <location evidence="1">Cell inner membrane</location>
        <topology evidence="1">Multi-pass membrane protein</topology>
    </subcellularLocation>
</comment>
<keyword evidence="5 10" id="KW-0812">Transmembrane</keyword>
<dbReference type="GO" id="GO:0005886">
    <property type="term" value="C:plasma membrane"/>
    <property type="evidence" value="ECO:0007669"/>
    <property type="project" value="UniProtKB-SubCell"/>
</dbReference>
<feature type="transmembrane region" description="Helical" evidence="10">
    <location>
        <begin position="117"/>
        <end position="139"/>
    </location>
</feature>
<accession>A0A101URE1</accession>
<evidence type="ECO:0000256" key="7">
    <source>
        <dbReference type="ARBA" id="ARBA00023136"/>
    </source>
</evidence>
<dbReference type="OrthoDB" id="3371181at2"/>
<keyword evidence="6 10" id="KW-1133">Transmembrane helix</keyword>
<evidence type="ECO:0000256" key="6">
    <source>
        <dbReference type="ARBA" id="ARBA00022989"/>
    </source>
</evidence>
<evidence type="ECO:0000256" key="2">
    <source>
        <dbReference type="ARBA" id="ARBA00022448"/>
    </source>
</evidence>
<name>A0A101URE1_9ACTN</name>
<sequence>MSTYWPWWAGAVGLAALTVGYTLATDRSFGVSGAWDRVLHWRRERELERTEEEFADEHALTAALVKAGADHFATLAAEPAPPHQSHVEPSSGPPDEPSAAEDPAVTRQRPAPLVTQAALLISIFLGGLIASLASGRFHLRLDMGPGFRNLVTANPVGMVVLLFAGGVLVGFGARLAGGCSSGHGLNGCGRLDPVSIVATATFFGAAVAVSFLLWKVI</sequence>
<dbReference type="Pfam" id="PF04143">
    <property type="entry name" value="Sulf_transp"/>
    <property type="match status" value="1"/>
</dbReference>
<evidence type="ECO:0000256" key="3">
    <source>
        <dbReference type="ARBA" id="ARBA00022475"/>
    </source>
</evidence>
<dbReference type="RefSeq" id="WP_067033125.1">
    <property type="nucleotide sequence ID" value="NZ_KQ949117.1"/>
</dbReference>
<gene>
    <name evidence="11" type="ORF">AQJ91_41380</name>
</gene>
<evidence type="ECO:0000256" key="10">
    <source>
        <dbReference type="SAM" id="Phobius"/>
    </source>
</evidence>
<evidence type="ECO:0000256" key="8">
    <source>
        <dbReference type="ARBA" id="ARBA00035655"/>
    </source>
</evidence>
<comment type="caution">
    <text evidence="11">The sequence shown here is derived from an EMBL/GenBank/DDBJ whole genome shotgun (WGS) entry which is preliminary data.</text>
</comment>
<evidence type="ECO:0000256" key="1">
    <source>
        <dbReference type="ARBA" id="ARBA00004429"/>
    </source>
</evidence>
<protein>
    <submittedName>
        <fullName evidence="11">Transporter</fullName>
    </submittedName>
</protein>
<dbReference type="PANTHER" id="PTHR30574:SF1">
    <property type="entry name" value="SULPHUR TRANSPORT DOMAIN-CONTAINING PROTEIN"/>
    <property type="match status" value="1"/>
</dbReference>
<dbReference type="Proteomes" id="UP000053260">
    <property type="component" value="Unassembled WGS sequence"/>
</dbReference>
<evidence type="ECO:0000313" key="11">
    <source>
        <dbReference type="EMBL" id="KUO15405.1"/>
    </source>
</evidence>
<feature type="region of interest" description="Disordered" evidence="9">
    <location>
        <begin position="79"/>
        <end position="107"/>
    </location>
</feature>
<keyword evidence="12" id="KW-1185">Reference proteome</keyword>
<feature type="transmembrane region" description="Helical" evidence="10">
    <location>
        <begin position="193"/>
        <end position="214"/>
    </location>
</feature>
<organism evidence="11 12">
    <name type="scientific">Streptomyces dysideae</name>
    <dbReference type="NCBI Taxonomy" id="909626"/>
    <lineage>
        <taxon>Bacteria</taxon>
        <taxon>Bacillati</taxon>
        <taxon>Actinomycetota</taxon>
        <taxon>Actinomycetes</taxon>
        <taxon>Kitasatosporales</taxon>
        <taxon>Streptomycetaceae</taxon>
        <taxon>Streptomyces</taxon>
    </lineage>
</organism>
<reference evidence="11 12" key="1">
    <citation type="submission" date="2015-10" db="EMBL/GenBank/DDBJ databases">
        <title>Draft genome sequence of Streptomyces sp. RV15, isolated from a marine sponge.</title>
        <authorList>
            <person name="Ruckert C."/>
            <person name="Abdelmohsen U.R."/>
            <person name="Winkler A."/>
            <person name="Hentschel U."/>
            <person name="Kalinowski J."/>
            <person name="Kampfer P."/>
            <person name="Glaeser S."/>
        </authorList>
    </citation>
    <scope>NUCLEOTIDE SEQUENCE [LARGE SCALE GENOMIC DNA]</scope>
    <source>
        <strain evidence="11 12">RV15</strain>
    </source>
</reference>